<dbReference type="GO" id="GO:0052861">
    <property type="term" value="F:endo-1,3(4)-beta-glucanase activity"/>
    <property type="evidence" value="ECO:0007669"/>
    <property type="project" value="InterPro"/>
</dbReference>
<comment type="caution">
    <text evidence="3">The sequence shown here is derived from an EMBL/GenBank/DDBJ whole genome shotgun (WGS) entry which is preliminary data.</text>
</comment>
<feature type="compositionally biased region" description="Low complexity" evidence="1">
    <location>
        <begin position="27"/>
        <end position="36"/>
    </location>
</feature>
<evidence type="ECO:0000313" key="4">
    <source>
        <dbReference type="Proteomes" id="UP000626109"/>
    </source>
</evidence>
<protein>
    <recommendedName>
        <fullName evidence="2">Glycosyl hydrolase family 81 N-terminal domain-containing protein</fullName>
    </recommendedName>
</protein>
<dbReference type="Gene3D" id="2.70.98.30">
    <property type="entry name" value="Golgi alpha-mannosidase II, domain 4"/>
    <property type="match status" value="1"/>
</dbReference>
<evidence type="ECO:0000313" key="3">
    <source>
        <dbReference type="EMBL" id="CAE8738748.1"/>
    </source>
</evidence>
<sequence length="285" mass="30302">MFSAGQFSAAPRELTPVGNSTPAAGNSTPAAEATSTAAPRVAAEAASLLKVVGAGSAADASVFPPKKGHPNHSPDRTLLEAPVTMYSKAHPDRMKTYLSPNVPDLFLAAKESVLEAPVIVGEGLFGVHVEVASRGGAKISFPIFNGMAYISGNYSGGLTPLVSHEHGLEKQTKASPGIWSFFNRRHIEYRVYVLNHKGVLVDNTYDFDTAGHLNQQLDGWVRIARVLAEGDRKILDAHAEAVVVGCELDVSADGSGVHYKFQKVGPSSVKLLHLAYGHHLQLMGM</sequence>
<dbReference type="AlphaFoldDB" id="A0A813LYU6"/>
<dbReference type="PANTHER" id="PTHR31983">
    <property type="entry name" value="ENDO-1,3(4)-BETA-GLUCANASE 1"/>
    <property type="match status" value="1"/>
</dbReference>
<dbReference type="InterPro" id="IPR040451">
    <property type="entry name" value="GH81_N"/>
</dbReference>
<proteinExistence type="predicted"/>
<dbReference type="Pfam" id="PF03639">
    <property type="entry name" value="Glyco_hydro_81"/>
    <property type="match status" value="1"/>
</dbReference>
<organism evidence="3 4">
    <name type="scientific">Polarella glacialis</name>
    <name type="common">Dinoflagellate</name>
    <dbReference type="NCBI Taxonomy" id="89957"/>
    <lineage>
        <taxon>Eukaryota</taxon>
        <taxon>Sar</taxon>
        <taxon>Alveolata</taxon>
        <taxon>Dinophyceae</taxon>
        <taxon>Suessiales</taxon>
        <taxon>Suessiaceae</taxon>
        <taxon>Polarella</taxon>
    </lineage>
</organism>
<evidence type="ECO:0000256" key="1">
    <source>
        <dbReference type="SAM" id="MobiDB-lite"/>
    </source>
</evidence>
<reference evidence="3" key="1">
    <citation type="submission" date="2021-02" db="EMBL/GenBank/DDBJ databases">
        <authorList>
            <person name="Dougan E. K."/>
            <person name="Rhodes N."/>
            <person name="Thang M."/>
            <person name="Chan C."/>
        </authorList>
    </citation>
    <scope>NUCLEOTIDE SEQUENCE</scope>
</reference>
<dbReference type="PANTHER" id="PTHR31983:SF0">
    <property type="entry name" value="GLUCAN ENDO-1,3-BETA-D-GLUCOSIDASE 2"/>
    <property type="match status" value="1"/>
</dbReference>
<accession>A0A813LYU6</accession>
<feature type="compositionally biased region" description="Polar residues" evidence="1">
    <location>
        <begin position="17"/>
        <end position="26"/>
    </location>
</feature>
<gene>
    <name evidence="3" type="ORF">PGLA2088_LOCUS49329</name>
</gene>
<evidence type="ECO:0000259" key="2">
    <source>
        <dbReference type="Pfam" id="PF03639"/>
    </source>
</evidence>
<feature type="region of interest" description="Disordered" evidence="1">
    <location>
        <begin position="1"/>
        <end position="36"/>
    </location>
</feature>
<dbReference type="InterPro" id="IPR005200">
    <property type="entry name" value="Endo-beta-glucanase"/>
</dbReference>
<feature type="domain" description="Glycosyl hydrolase family 81 N-terminal" evidence="2">
    <location>
        <begin position="101"/>
        <end position="283"/>
    </location>
</feature>
<dbReference type="Proteomes" id="UP000626109">
    <property type="component" value="Unassembled WGS sequence"/>
</dbReference>
<dbReference type="EMBL" id="CAJNNW010036996">
    <property type="protein sequence ID" value="CAE8738748.1"/>
    <property type="molecule type" value="Genomic_DNA"/>
</dbReference>
<name>A0A813LYU6_POLGL</name>